<evidence type="ECO:0008006" key="3">
    <source>
        <dbReference type="Google" id="ProtNLM"/>
    </source>
</evidence>
<proteinExistence type="predicted"/>
<dbReference type="GeneID" id="54479816"/>
<dbReference type="AlphaFoldDB" id="A0A6A6PFH2"/>
<protein>
    <recommendedName>
        <fullName evidence="3">CCHC-type domain-containing protein</fullName>
    </recommendedName>
</protein>
<organism evidence="1 2">
    <name type="scientific">Neohortaea acidophila</name>
    <dbReference type="NCBI Taxonomy" id="245834"/>
    <lineage>
        <taxon>Eukaryota</taxon>
        <taxon>Fungi</taxon>
        <taxon>Dikarya</taxon>
        <taxon>Ascomycota</taxon>
        <taxon>Pezizomycotina</taxon>
        <taxon>Dothideomycetes</taxon>
        <taxon>Dothideomycetidae</taxon>
        <taxon>Mycosphaerellales</taxon>
        <taxon>Teratosphaeriaceae</taxon>
        <taxon>Neohortaea</taxon>
    </lineage>
</organism>
<keyword evidence="2" id="KW-1185">Reference proteome</keyword>
<dbReference type="InterPro" id="IPR036875">
    <property type="entry name" value="Znf_CCHC_sf"/>
</dbReference>
<dbReference type="GO" id="GO:0008270">
    <property type="term" value="F:zinc ion binding"/>
    <property type="evidence" value="ECO:0007669"/>
    <property type="project" value="InterPro"/>
</dbReference>
<dbReference type="SUPFAM" id="SSF57756">
    <property type="entry name" value="Retrovirus zinc finger-like domains"/>
    <property type="match status" value="1"/>
</dbReference>
<sequence>MATSAALMQSQISTLQQVNEAMSMRRKRKRKVFQSDVSLSVAEVEAIEEQEQIEAQIRGEMRRLKRRSPTCSSCKQQGHTIRTCRNKE</sequence>
<dbReference type="EMBL" id="MU001650">
    <property type="protein sequence ID" value="KAF2478461.1"/>
    <property type="molecule type" value="Genomic_DNA"/>
</dbReference>
<dbReference type="Gene3D" id="4.10.60.10">
    <property type="entry name" value="Zinc finger, CCHC-type"/>
    <property type="match status" value="1"/>
</dbReference>
<reference evidence="1" key="1">
    <citation type="journal article" date="2020" name="Stud. Mycol.">
        <title>101 Dothideomycetes genomes: a test case for predicting lifestyles and emergence of pathogens.</title>
        <authorList>
            <person name="Haridas S."/>
            <person name="Albert R."/>
            <person name="Binder M."/>
            <person name="Bloem J."/>
            <person name="Labutti K."/>
            <person name="Salamov A."/>
            <person name="Andreopoulos B."/>
            <person name="Baker S."/>
            <person name="Barry K."/>
            <person name="Bills G."/>
            <person name="Bluhm B."/>
            <person name="Cannon C."/>
            <person name="Castanera R."/>
            <person name="Culley D."/>
            <person name="Daum C."/>
            <person name="Ezra D."/>
            <person name="Gonzalez J."/>
            <person name="Henrissat B."/>
            <person name="Kuo A."/>
            <person name="Liang C."/>
            <person name="Lipzen A."/>
            <person name="Lutzoni F."/>
            <person name="Magnuson J."/>
            <person name="Mondo S."/>
            <person name="Nolan M."/>
            <person name="Ohm R."/>
            <person name="Pangilinan J."/>
            <person name="Park H.-J."/>
            <person name="Ramirez L."/>
            <person name="Alfaro M."/>
            <person name="Sun H."/>
            <person name="Tritt A."/>
            <person name="Yoshinaga Y."/>
            <person name="Zwiers L.-H."/>
            <person name="Turgeon B."/>
            <person name="Goodwin S."/>
            <person name="Spatafora J."/>
            <person name="Crous P."/>
            <person name="Grigoriev I."/>
        </authorList>
    </citation>
    <scope>NUCLEOTIDE SEQUENCE</scope>
    <source>
        <strain evidence="1">CBS 113389</strain>
    </source>
</reference>
<name>A0A6A6PFH2_9PEZI</name>
<dbReference type="Proteomes" id="UP000799767">
    <property type="component" value="Unassembled WGS sequence"/>
</dbReference>
<gene>
    <name evidence="1" type="ORF">BDY17DRAFT_90130</name>
</gene>
<accession>A0A6A6PFH2</accession>
<dbReference type="GO" id="GO:0003676">
    <property type="term" value="F:nucleic acid binding"/>
    <property type="evidence" value="ECO:0007669"/>
    <property type="project" value="InterPro"/>
</dbReference>
<evidence type="ECO:0000313" key="1">
    <source>
        <dbReference type="EMBL" id="KAF2478461.1"/>
    </source>
</evidence>
<dbReference type="RefSeq" id="XP_033585031.1">
    <property type="nucleotide sequence ID" value="XM_033738815.1"/>
</dbReference>
<evidence type="ECO:0000313" key="2">
    <source>
        <dbReference type="Proteomes" id="UP000799767"/>
    </source>
</evidence>